<dbReference type="SMART" id="SM00646">
    <property type="entry name" value="Ami_3"/>
    <property type="match status" value="1"/>
</dbReference>
<dbReference type="GO" id="GO:0008745">
    <property type="term" value="F:N-acetylmuramoyl-L-alanine amidase activity"/>
    <property type="evidence" value="ECO:0007669"/>
    <property type="project" value="UniProtKB-EC"/>
</dbReference>
<evidence type="ECO:0000259" key="2">
    <source>
        <dbReference type="SMART" id="SM00646"/>
    </source>
</evidence>
<name>A0A0H4T3K6_9BACT</name>
<dbReference type="PROSITE" id="PS51257">
    <property type="entry name" value="PROKAR_LIPOPROTEIN"/>
    <property type="match status" value="1"/>
</dbReference>
<evidence type="ECO:0000256" key="1">
    <source>
        <dbReference type="ARBA" id="ARBA00022801"/>
    </source>
</evidence>
<organism evidence="3">
    <name type="scientific">uncultured Microgenomates bacterium Rifle_16ft_4_minimus_37633</name>
    <dbReference type="NCBI Taxonomy" id="1665114"/>
    <lineage>
        <taxon>Bacteria</taxon>
        <taxon>Candidatus Microgenomatota</taxon>
        <taxon>environmental samples</taxon>
    </lineage>
</organism>
<dbReference type="EC" id="3.5.1.28" evidence="3"/>
<dbReference type="SUPFAM" id="SSF53187">
    <property type="entry name" value="Zn-dependent exopeptidases"/>
    <property type="match status" value="1"/>
</dbReference>
<dbReference type="GO" id="GO:0030288">
    <property type="term" value="C:outer membrane-bounded periplasmic space"/>
    <property type="evidence" value="ECO:0007669"/>
    <property type="project" value="TreeGrafter"/>
</dbReference>
<dbReference type="PANTHER" id="PTHR30404">
    <property type="entry name" value="N-ACETYLMURAMOYL-L-ALANINE AMIDASE"/>
    <property type="match status" value="1"/>
</dbReference>
<accession>A0A0H4T3K6</accession>
<sequence>MRIRLILVTIPTLLLGGCVAVRSIFYTPSDTGAPPYSFEDLEPPETDPYSRFKDWKRPEGPPKVGLQAGHWKNSELPDELERLRGNTGSSGGGKSEWEVNLAIAEVTKELLNTRGINVDILPATPPVDYWADVFVAIHADGSTDLSKSGFKAATPRRDLSGKASSLLEFIEQNYVEATKLKKDPNVTRNMRGYYAFAWWRYQHSVHPMTPSVILETGFLTNASDRRIIVSRPELSAQGIASGIINYLETEKLLPNDQN</sequence>
<evidence type="ECO:0000313" key="3">
    <source>
        <dbReference type="EMBL" id="AKQ02238.1"/>
    </source>
</evidence>
<dbReference type="Pfam" id="PF01520">
    <property type="entry name" value="Amidase_3"/>
    <property type="match status" value="1"/>
</dbReference>
<dbReference type="InterPro" id="IPR050695">
    <property type="entry name" value="N-acetylmuramoyl_amidase_3"/>
</dbReference>
<dbReference type="CDD" id="cd02696">
    <property type="entry name" value="MurNAc-LAA"/>
    <property type="match status" value="1"/>
</dbReference>
<proteinExistence type="predicted"/>
<dbReference type="GO" id="GO:0009253">
    <property type="term" value="P:peptidoglycan catabolic process"/>
    <property type="evidence" value="ECO:0007669"/>
    <property type="project" value="InterPro"/>
</dbReference>
<dbReference type="InterPro" id="IPR002508">
    <property type="entry name" value="MurNAc-LAA_cat"/>
</dbReference>
<dbReference type="EMBL" id="KT006999">
    <property type="protein sequence ID" value="AKQ02238.1"/>
    <property type="molecule type" value="Genomic_DNA"/>
</dbReference>
<dbReference type="AlphaFoldDB" id="A0A0H4T3K6"/>
<dbReference type="PANTHER" id="PTHR30404:SF0">
    <property type="entry name" value="N-ACETYLMURAMOYL-L-ALANINE AMIDASE AMIC"/>
    <property type="match status" value="1"/>
</dbReference>
<keyword evidence="1 3" id="KW-0378">Hydrolase</keyword>
<dbReference type="Gene3D" id="3.40.630.40">
    <property type="entry name" value="Zn-dependent exopeptidases"/>
    <property type="match status" value="1"/>
</dbReference>
<protein>
    <submittedName>
        <fullName evidence="3">Cell wall hydrolase/autolysin, N-acetylmuramoyl-L-alanine amidase</fullName>
        <ecNumber evidence="3">3.5.1.28</ecNumber>
    </submittedName>
</protein>
<reference evidence="3" key="1">
    <citation type="journal article" date="2015" name="ISME J.">
        <title>Aquifer environment selects for microbial species cohorts in sediment and groundwater.</title>
        <authorList>
            <person name="Hug L.A."/>
            <person name="Thomas B.C."/>
            <person name="Brown C.T."/>
            <person name="Frischkorn K.R."/>
            <person name="Williams K.H."/>
            <person name="Tringe S.G."/>
            <person name="Banfield J.F."/>
        </authorList>
    </citation>
    <scope>NUCLEOTIDE SEQUENCE</scope>
</reference>
<feature type="domain" description="MurNAc-LAA" evidence="2">
    <location>
        <begin position="127"/>
        <end position="244"/>
    </location>
</feature>